<keyword evidence="4 8" id="KW-0547">Nucleotide-binding</keyword>
<feature type="compositionally biased region" description="Low complexity" evidence="9">
    <location>
        <begin position="1061"/>
        <end position="1092"/>
    </location>
</feature>
<feature type="domain" description="FtsK" evidence="11">
    <location>
        <begin position="475"/>
        <end position="677"/>
    </location>
</feature>
<feature type="binding site" evidence="8">
    <location>
        <begin position="498"/>
        <end position="505"/>
    </location>
    <ligand>
        <name>ATP</name>
        <dbReference type="ChEBI" id="CHEBI:30616"/>
    </ligand>
</feature>
<accession>A0A1H0MBB3</accession>
<reference evidence="12 13" key="1">
    <citation type="submission" date="2016-10" db="EMBL/GenBank/DDBJ databases">
        <authorList>
            <person name="de Groot N.N."/>
        </authorList>
    </citation>
    <scope>NUCLEOTIDE SEQUENCE [LARGE SCALE GENOMIC DNA]</scope>
    <source>
        <strain evidence="13">P4-7,KCTC 19426,CECT 7604</strain>
    </source>
</reference>
<evidence type="ECO:0000256" key="3">
    <source>
        <dbReference type="ARBA" id="ARBA00022692"/>
    </source>
</evidence>
<gene>
    <name evidence="12" type="ORF">SAMN04515671_1967</name>
</gene>
<dbReference type="RefSeq" id="WP_172832251.1">
    <property type="nucleotide sequence ID" value="NZ_LT629710.1"/>
</dbReference>
<keyword evidence="3 10" id="KW-0812">Transmembrane</keyword>
<dbReference type="InterPro" id="IPR002543">
    <property type="entry name" value="FtsK_dom"/>
</dbReference>
<evidence type="ECO:0000259" key="11">
    <source>
        <dbReference type="PROSITE" id="PS50901"/>
    </source>
</evidence>
<dbReference type="PROSITE" id="PS50901">
    <property type="entry name" value="FTSK"/>
    <property type="match status" value="3"/>
</dbReference>
<feature type="binding site" evidence="8">
    <location>
        <begin position="852"/>
        <end position="859"/>
    </location>
    <ligand>
        <name>ATP</name>
        <dbReference type="ChEBI" id="CHEBI:30616"/>
    </ligand>
</feature>
<evidence type="ECO:0000256" key="10">
    <source>
        <dbReference type="SAM" id="Phobius"/>
    </source>
</evidence>
<feature type="transmembrane region" description="Helical" evidence="10">
    <location>
        <begin position="39"/>
        <end position="59"/>
    </location>
</feature>
<keyword evidence="6 10" id="KW-1133">Transmembrane helix</keyword>
<evidence type="ECO:0000256" key="7">
    <source>
        <dbReference type="ARBA" id="ARBA00023136"/>
    </source>
</evidence>
<keyword evidence="13" id="KW-1185">Reference proteome</keyword>
<evidence type="ECO:0000256" key="6">
    <source>
        <dbReference type="ARBA" id="ARBA00022989"/>
    </source>
</evidence>
<keyword evidence="2" id="KW-1003">Cell membrane</keyword>
<evidence type="ECO:0000313" key="13">
    <source>
        <dbReference type="Proteomes" id="UP000198741"/>
    </source>
</evidence>
<evidence type="ECO:0000256" key="4">
    <source>
        <dbReference type="ARBA" id="ARBA00022741"/>
    </source>
</evidence>
<dbReference type="SUPFAM" id="SSF52540">
    <property type="entry name" value="P-loop containing nucleoside triphosphate hydrolases"/>
    <property type="match status" value="3"/>
</dbReference>
<evidence type="ECO:0000256" key="1">
    <source>
        <dbReference type="ARBA" id="ARBA00004651"/>
    </source>
</evidence>
<comment type="subcellular location">
    <subcellularLocation>
        <location evidence="1">Cell membrane</location>
        <topology evidence="1">Multi-pass membrane protein</topology>
    </subcellularLocation>
</comment>
<dbReference type="EMBL" id="LT629710">
    <property type="protein sequence ID" value="SDO77739.1"/>
    <property type="molecule type" value="Genomic_DNA"/>
</dbReference>
<dbReference type="InterPro" id="IPR003593">
    <property type="entry name" value="AAA+_ATPase"/>
</dbReference>
<dbReference type="InterPro" id="IPR023836">
    <property type="entry name" value="EccCa-like_Actinobacteria"/>
</dbReference>
<evidence type="ECO:0000256" key="9">
    <source>
        <dbReference type="SAM" id="MobiDB-lite"/>
    </source>
</evidence>
<dbReference type="PANTHER" id="PTHR22683:SF1">
    <property type="entry name" value="TYPE VII SECRETION SYSTEM PROTEIN ESSC"/>
    <property type="match status" value="1"/>
</dbReference>
<dbReference type="Proteomes" id="UP000198741">
    <property type="component" value="Chromosome I"/>
</dbReference>
<organism evidence="12 13">
    <name type="scientific">Nakamurella panacisegetis</name>
    <dbReference type="NCBI Taxonomy" id="1090615"/>
    <lineage>
        <taxon>Bacteria</taxon>
        <taxon>Bacillati</taxon>
        <taxon>Actinomycetota</taxon>
        <taxon>Actinomycetes</taxon>
        <taxon>Nakamurellales</taxon>
        <taxon>Nakamurellaceae</taxon>
        <taxon>Nakamurella</taxon>
    </lineage>
</organism>
<dbReference type="NCBIfam" id="TIGR03924">
    <property type="entry name" value="T7SS_EccC_a"/>
    <property type="match status" value="1"/>
</dbReference>
<dbReference type="STRING" id="1090615.SAMN04515671_1967"/>
<dbReference type="Gene3D" id="3.40.50.300">
    <property type="entry name" value="P-loop containing nucleotide triphosphate hydrolases"/>
    <property type="match status" value="4"/>
</dbReference>
<feature type="domain" description="FtsK" evidence="11">
    <location>
        <begin position="834"/>
        <end position="1025"/>
    </location>
</feature>
<dbReference type="SMART" id="SM00382">
    <property type="entry name" value="AAA"/>
    <property type="match status" value="3"/>
</dbReference>
<feature type="domain" description="FtsK" evidence="11">
    <location>
        <begin position="1150"/>
        <end position="1335"/>
    </location>
</feature>
<evidence type="ECO:0000256" key="2">
    <source>
        <dbReference type="ARBA" id="ARBA00022475"/>
    </source>
</evidence>
<dbReference type="Pfam" id="PF01580">
    <property type="entry name" value="FtsK_SpoIIIE"/>
    <property type="match status" value="3"/>
</dbReference>
<evidence type="ECO:0000256" key="5">
    <source>
        <dbReference type="ARBA" id="ARBA00022840"/>
    </source>
</evidence>
<dbReference type="InterPro" id="IPR050206">
    <property type="entry name" value="FtsK/SpoIIIE/SftA"/>
</dbReference>
<feature type="binding site" evidence="8">
    <location>
        <begin position="1168"/>
        <end position="1175"/>
    </location>
    <ligand>
        <name>ATP</name>
        <dbReference type="ChEBI" id="CHEBI:30616"/>
    </ligand>
</feature>
<name>A0A1H0MBB3_9ACTN</name>
<protein>
    <submittedName>
        <fullName evidence="12">DNA segregation ATPase FtsK/SpoIIIE, S-DNA-T family</fullName>
    </submittedName>
</protein>
<feature type="region of interest" description="Disordered" evidence="9">
    <location>
        <begin position="1061"/>
        <end position="1099"/>
    </location>
</feature>
<keyword evidence="5 8" id="KW-0067">ATP-binding</keyword>
<keyword evidence="7 10" id="KW-0472">Membrane</keyword>
<evidence type="ECO:0000313" key="12">
    <source>
        <dbReference type="EMBL" id="SDO77739.1"/>
    </source>
</evidence>
<dbReference type="GO" id="GO:0005524">
    <property type="term" value="F:ATP binding"/>
    <property type="evidence" value="ECO:0007669"/>
    <property type="project" value="UniProtKB-UniRule"/>
</dbReference>
<evidence type="ECO:0000256" key="8">
    <source>
        <dbReference type="PROSITE-ProRule" id="PRU00289"/>
    </source>
</evidence>
<dbReference type="PANTHER" id="PTHR22683">
    <property type="entry name" value="SPORULATION PROTEIN RELATED"/>
    <property type="match status" value="1"/>
</dbReference>
<dbReference type="GO" id="GO:0003677">
    <property type="term" value="F:DNA binding"/>
    <property type="evidence" value="ECO:0007669"/>
    <property type="project" value="InterPro"/>
</dbReference>
<dbReference type="InterPro" id="IPR027417">
    <property type="entry name" value="P-loop_NTPase"/>
</dbReference>
<dbReference type="GO" id="GO:0005886">
    <property type="term" value="C:plasma membrane"/>
    <property type="evidence" value="ECO:0007669"/>
    <property type="project" value="UniProtKB-SubCell"/>
</dbReference>
<proteinExistence type="predicted"/>
<sequence>MTQRLIHRPARSHPEPVDLRPVELLAPPTLPDAAAGLQGVMQILMPIMGGAGSLIMIVANRNPVMLIAGGIMLTATIGGAVVMFVAQRTGTARRATDLRRRYLDYLDRVRSDLAVAVAEQRSRALRHHPDPAVLPELVRDPLRLWERRPQDPDFLIARVGTGSSPLWRRVSAPPARDQLAEPDVVVAAATLRIVERDRVVAGMPIGLPVNGRVCVVGPSGPVRQIVTAALAQLAATHGPGELRIYGCVPRRSAGWLDWLKWLPQSLSTEEFDGSAPKRLVTEHAEQLATLLGPEISRRTSEAVRAGRFGRADPSRLGPALVVIVDLGVSVDLFIGLPPEFEPADLGISVVTLVEHAALEPERVDVRLTCHDAGITVQDLRPPGEDDNAEARLRAAGARTGLGDRIEASTLRALVRELTAVRLVEETAAAAPLDATLDLGDLVGVTDPAHFDVSRTWAPRAGADFLRVPFGLGPTGERVFLDLKEPALGGMGPHGLCVGATGSGKSEVLRTLVLTLAILHPPERLSMVLVDYKGGATFAGLEHIPHCAAMISNLSDDTGLVDRLHDALFGEMKRRQQVLADAGNLPNITEYNRRRDQGDEACRAPLPNLFVVIDEFGELLTAKPDFIELFLAIGRIGRSIGVHLLLASQRLEEGRLRGLESFLSYRLGLRTFNVGESRAVLGVGDAYELPPMPGSGFLKVDTTVFERFKAGYVSGPYVPPATAETLVDAPPVPAPFPLFNDTAEYLAAVAPDRPAAGPADDALAPTVLDVAVRQLARAGRQVSPIWLPPLPAELTLDDVVGGLRVDGVLGLRTESAPPPLTVALGRLDKPAEQKQEPLRLDLAASGGHLAVLGAPRTGKSNLVRTLVVSAALSHQVGEVAFYCLDLGGGALRVLDGLPHVAGVASRLEPDRVRRTVAEVAAALAEREELFARLGLDSVEAMREAFRRGRLTELPVADVFLVIDNFPVLRSDFEDLADLVQDLGTRGPGYGIHLILTCGRWSDVRMQLQAAIGTKIEFRLNDPGDSVLGRKQAVNLRAGNPGRCLVEGGLMAQIARPEFAAGLPGRLRGTSTGGSTTPGPAAPEPAATEPADPAGPSPGTTLESLIRSIAAAWPGDPVPPIRMLPTLVDQARLLASAGPRAGIVIGVDETDLKPVELDWRGADSHLLIVGDAESGKTSLLKLLVRDLVSRYTDQEVVFAVFDVRRTLLDVVPEDYLGAYAGTTAMAAGMAAGVAGELRGRLPPDDVTAVALRTRSWWRGPEIFVIVDDYDLLSPAGAGPLAPFVEFLPQARDVGFHLIVARRSGGVSRALYEPVPQRLREVGATGLLLSGDRQEGAIYPGVHLSVQPPGRGTLIRRGRKPVLIQLGHRPDDAVD</sequence>
<feature type="transmembrane region" description="Helical" evidence="10">
    <location>
        <begin position="66"/>
        <end position="86"/>
    </location>
</feature>